<keyword evidence="2" id="KW-1185">Reference proteome</keyword>
<dbReference type="RefSeq" id="WP_096462543.1">
    <property type="nucleotide sequence ID" value="NZ_AP014936.1"/>
</dbReference>
<dbReference type="KEGG" id="sva:SVA_3687"/>
<protein>
    <submittedName>
        <fullName evidence="1">Uncharacterized protein</fullName>
    </submittedName>
</protein>
<dbReference type="AlphaFoldDB" id="A0A1C7AFR3"/>
<name>A0A1C7AFR3_9GAMM</name>
<evidence type="ECO:0000313" key="2">
    <source>
        <dbReference type="Proteomes" id="UP000218899"/>
    </source>
</evidence>
<organism evidence="1 2">
    <name type="scientific">Sulfurifustis variabilis</name>
    <dbReference type="NCBI Taxonomy" id="1675686"/>
    <lineage>
        <taxon>Bacteria</taxon>
        <taxon>Pseudomonadati</taxon>
        <taxon>Pseudomonadota</taxon>
        <taxon>Gammaproteobacteria</taxon>
        <taxon>Acidiferrobacterales</taxon>
        <taxon>Acidiferrobacteraceae</taxon>
        <taxon>Sulfurifustis</taxon>
    </lineage>
</organism>
<sequence>MDVPYRETVLRRLAERHPASILNIGPLGEALFRGYLDARPQTGYLSLRPREAHARLSALPRFALAFVAGAFETLGPQDATRLLARLRDVQAAHLLLAVDSGSESETRREANDLIALGLQLIEEHPEGVALYEFDIARYKLTPDWLNSEHWAHPELFDKFRW</sequence>
<gene>
    <name evidence="1" type="ORF">SVA_3687</name>
</gene>
<dbReference type="Proteomes" id="UP000218899">
    <property type="component" value="Chromosome"/>
</dbReference>
<dbReference type="Pfam" id="PF19742">
    <property type="entry name" value="DUF6231"/>
    <property type="match status" value="1"/>
</dbReference>
<evidence type="ECO:0000313" key="1">
    <source>
        <dbReference type="EMBL" id="BAU50223.1"/>
    </source>
</evidence>
<proteinExistence type="predicted"/>
<reference evidence="1 2" key="1">
    <citation type="submission" date="2015-08" db="EMBL/GenBank/DDBJ databases">
        <title>Complete genome sequence of Sulfurifustis variabilis.</title>
        <authorList>
            <person name="Miura A."/>
            <person name="Kojima H."/>
            <person name="Fukui M."/>
        </authorList>
    </citation>
    <scope>NUCLEOTIDE SEQUENCE [LARGE SCALE GENOMIC DNA]</scope>
    <source>
        <strain evidence="2">skN76</strain>
    </source>
</reference>
<dbReference type="InterPro" id="IPR046199">
    <property type="entry name" value="DUF6231"/>
</dbReference>
<accession>A0A1C7AFR3</accession>
<dbReference type="OrthoDB" id="5609094at2"/>
<dbReference type="EMBL" id="AP014936">
    <property type="protein sequence ID" value="BAU50223.1"/>
    <property type="molecule type" value="Genomic_DNA"/>
</dbReference>